<dbReference type="Gene3D" id="2.40.40.10">
    <property type="entry name" value="RlpA-like domain"/>
    <property type="match status" value="1"/>
</dbReference>
<feature type="chain" id="PRO_5034534562" description="RlpA-like protein double-psi beta-barrel domain-containing protein" evidence="2">
    <location>
        <begin position="21"/>
        <end position="141"/>
    </location>
</feature>
<evidence type="ECO:0000256" key="2">
    <source>
        <dbReference type="SAM" id="SignalP"/>
    </source>
</evidence>
<evidence type="ECO:0000313" key="4">
    <source>
        <dbReference type="Proteomes" id="UP000567179"/>
    </source>
</evidence>
<reference evidence="3 4" key="1">
    <citation type="journal article" date="2020" name="ISME J.">
        <title>Uncovering the hidden diversity of litter-decomposition mechanisms in mushroom-forming fungi.</title>
        <authorList>
            <person name="Floudas D."/>
            <person name="Bentzer J."/>
            <person name="Ahren D."/>
            <person name="Johansson T."/>
            <person name="Persson P."/>
            <person name="Tunlid A."/>
        </authorList>
    </citation>
    <scope>NUCLEOTIDE SEQUENCE [LARGE SCALE GENOMIC DNA]</scope>
    <source>
        <strain evidence="3 4">CBS 101986</strain>
    </source>
</reference>
<dbReference type="SUPFAM" id="SSF50685">
    <property type="entry name" value="Barwin-like endoglucanases"/>
    <property type="match status" value="1"/>
</dbReference>
<gene>
    <name evidence="3" type="ORF">D9619_007416</name>
</gene>
<feature type="signal peptide" evidence="2">
    <location>
        <begin position="1"/>
        <end position="20"/>
    </location>
</feature>
<keyword evidence="4" id="KW-1185">Reference proteome</keyword>
<proteinExistence type="predicted"/>
<name>A0A8H5B1T3_9AGAR</name>
<evidence type="ECO:0008006" key="5">
    <source>
        <dbReference type="Google" id="ProtNLM"/>
    </source>
</evidence>
<dbReference type="AlphaFoldDB" id="A0A8H5B1T3"/>
<dbReference type="Proteomes" id="UP000567179">
    <property type="component" value="Unassembled WGS sequence"/>
</dbReference>
<dbReference type="InterPro" id="IPR051477">
    <property type="entry name" value="Expansin_CellWall"/>
</dbReference>
<protein>
    <recommendedName>
        <fullName evidence="5">RlpA-like protein double-psi beta-barrel domain-containing protein</fullName>
    </recommendedName>
</protein>
<dbReference type="PANTHER" id="PTHR31836">
    <property type="match status" value="1"/>
</dbReference>
<dbReference type="PANTHER" id="PTHR31836:SF25">
    <property type="entry name" value="RLPA-LIKE PROTEIN DOUBLE-PSI BETA-BARREL DOMAIN-CONTAINING PROTEIN"/>
    <property type="match status" value="1"/>
</dbReference>
<dbReference type="InterPro" id="IPR036908">
    <property type="entry name" value="RlpA-like_sf"/>
</dbReference>
<dbReference type="EMBL" id="JAACJJ010000043">
    <property type="protein sequence ID" value="KAF5315051.1"/>
    <property type="molecule type" value="Genomic_DNA"/>
</dbReference>
<organism evidence="3 4">
    <name type="scientific">Psilocybe cf. subviscida</name>
    <dbReference type="NCBI Taxonomy" id="2480587"/>
    <lineage>
        <taxon>Eukaryota</taxon>
        <taxon>Fungi</taxon>
        <taxon>Dikarya</taxon>
        <taxon>Basidiomycota</taxon>
        <taxon>Agaricomycotina</taxon>
        <taxon>Agaricomycetes</taxon>
        <taxon>Agaricomycetidae</taxon>
        <taxon>Agaricales</taxon>
        <taxon>Agaricineae</taxon>
        <taxon>Strophariaceae</taxon>
        <taxon>Psilocybe</taxon>
    </lineage>
</organism>
<dbReference type="CDD" id="cd22191">
    <property type="entry name" value="DPBB_RlpA_EXP_N-like"/>
    <property type="match status" value="1"/>
</dbReference>
<evidence type="ECO:0000256" key="1">
    <source>
        <dbReference type="ARBA" id="ARBA00022729"/>
    </source>
</evidence>
<keyword evidence="1 2" id="KW-0732">Signal</keyword>
<evidence type="ECO:0000313" key="3">
    <source>
        <dbReference type="EMBL" id="KAF5315051.1"/>
    </source>
</evidence>
<accession>A0A8H5B1T3</accession>
<dbReference type="OrthoDB" id="406505at2759"/>
<comment type="caution">
    <text evidence="3">The sequence shown here is derived from an EMBL/GenBank/DDBJ whole genome shotgun (WGS) entry which is preliminary data.</text>
</comment>
<sequence length="141" mass="15671">MSRIALFILALFASIFLTLASPVPVQNRELVEVDKRLTRTGRGTWFQPGLGNCGKWNNSNDLILAISKNLYDKNKGSNCDQWVEIVNTKNGKKAYGKTRDSCPSCGDGDLDMSPALFKKLGSLDTGVLKISWHFMNKSFKP</sequence>